<keyword evidence="3" id="KW-1185">Reference proteome</keyword>
<accession>A0ABP7FKV6</accession>
<evidence type="ECO:0000313" key="3">
    <source>
        <dbReference type="Proteomes" id="UP001499884"/>
    </source>
</evidence>
<reference evidence="3" key="1">
    <citation type="journal article" date="2019" name="Int. J. Syst. Evol. Microbiol.">
        <title>The Global Catalogue of Microorganisms (GCM) 10K type strain sequencing project: providing services to taxonomists for standard genome sequencing and annotation.</title>
        <authorList>
            <consortium name="The Broad Institute Genomics Platform"/>
            <consortium name="The Broad Institute Genome Sequencing Center for Infectious Disease"/>
            <person name="Wu L."/>
            <person name="Ma J."/>
        </authorList>
    </citation>
    <scope>NUCLEOTIDE SEQUENCE [LARGE SCALE GENOMIC DNA]</scope>
    <source>
        <strain evidence="3">JCM 30846</strain>
    </source>
</reference>
<dbReference type="Proteomes" id="UP001499884">
    <property type="component" value="Unassembled WGS sequence"/>
</dbReference>
<dbReference type="EMBL" id="BAABEP010000034">
    <property type="protein sequence ID" value="GAA3742405.1"/>
    <property type="molecule type" value="Genomic_DNA"/>
</dbReference>
<evidence type="ECO:0000313" key="2">
    <source>
        <dbReference type="EMBL" id="GAA3742405.1"/>
    </source>
</evidence>
<name>A0ABP7FKV6_9ACTN</name>
<evidence type="ECO:0008006" key="4">
    <source>
        <dbReference type="Google" id="ProtNLM"/>
    </source>
</evidence>
<organism evidence="2 3">
    <name type="scientific">Streptomyces tremellae</name>
    <dbReference type="NCBI Taxonomy" id="1124239"/>
    <lineage>
        <taxon>Bacteria</taxon>
        <taxon>Bacillati</taxon>
        <taxon>Actinomycetota</taxon>
        <taxon>Actinomycetes</taxon>
        <taxon>Kitasatosporales</taxon>
        <taxon>Streptomycetaceae</taxon>
        <taxon>Streptomyces</taxon>
    </lineage>
</organism>
<protein>
    <recommendedName>
        <fullName evidence="4">MFS transporter</fullName>
    </recommendedName>
</protein>
<comment type="caution">
    <text evidence="2">The sequence shown here is derived from an EMBL/GenBank/DDBJ whole genome shotgun (WGS) entry which is preliminary data.</text>
</comment>
<evidence type="ECO:0000256" key="1">
    <source>
        <dbReference type="SAM" id="MobiDB-lite"/>
    </source>
</evidence>
<sequence>MTLIASGCVLAAIAATFLVREPSGRPLDEVSEELTAVSAPAGETATVPETTRP</sequence>
<dbReference type="RefSeq" id="WP_345650212.1">
    <property type="nucleotide sequence ID" value="NZ_BAABEP010000034.1"/>
</dbReference>
<feature type="region of interest" description="Disordered" evidence="1">
    <location>
        <begin position="34"/>
        <end position="53"/>
    </location>
</feature>
<proteinExistence type="predicted"/>
<gene>
    <name evidence="2" type="ORF">GCM10023082_44050</name>
</gene>